<dbReference type="Proteomes" id="UP000289738">
    <property type="component" value="Chromosome B01"/>
</dbReference>
<organism evidence="1 2">
    <name type="scientific">Arachis hypogaea</name>
    <name type="common">Peanut</name>
    <dbReference type="NCBI Taxonomy" id="3818"/>
    <lineage>
        <taxon>Eukaryota</taxon>
        <taxon>Viridiplantae</taxon>
        <taxon>Streptophyta</taxon>
        <taxon>Embryophyta</taxon>
        <taxon>Tracheophyta</taxon>
        <taxon>Spermatophyta</taxon>
        <taxon>Magnoliopsida</taxon>
        <taxon>eudicotyledons</taxon>
        <taxon>Gunneridae</taxon>
        <taxon>Pentapetalae</taxon>
        <taxon>rosids</taxon>
        <taxon>fabids</taxon>
        <taxon>Fabales</taxon>
        <taxon>Fabaceae</taxon>
        <taxon>Papilionoideae</taxon>
        <taxon>50 kb inversion clade</taxon>
        <taxon>dalbergioids sensu lato</taxon>
        <taxon>Dalbergieae</taxon>
        <taxon>Pterocarpus clade</taxon>
        <taxon>Arachis</taxon>
    </lineage>
</organism>
<dbReference type="AlphaFoldDB" id="A0A445AWQ4"/>
<evidence type="ECO:0000313" key="1">
    <source>
        <dbReference type="EMBL" id="RYR30823.1"/>
    </source>
</evidence>
<protein>
    <submittedName>
        <fullName evidence="1">Uncharacterized protein</fullName>
    </submittedName>
</protein>
<accession>A0A445AWQ4</accession>
<keyword evidence="2" id="KW-1185">Reference proteome</keyword>
<dbReference type="EMBL" id="SDMP01000011">
    <property type="protein sequence ID" value="RYR30823.1"/>
    <property type="molecule type" value="Genomic_DNA"/>
</dbReference>
<reference evidence="1 2" key="1">
    <citation type="submission" date="2019-01" db="EMBL/GenBank/DDBJ databases">
        <title>Sequencing of cultivated peanut Arachis hypogaea provides insights into genome evolution and oil improvement.</title>
        <authorList>
            <person name="Chen X."/>
        </authorList>
    </citation>
    <scope>NUCLEOTIDE SEQUENCE [LARGE SCALE GENOMIC DNA]</scope>
    <source>
        <strain evidence="2">cv. Fuhuasheng</strain>
        <tissue evidence="1">Leaves</tissue>
    </source>
</reference>
<evidence type="ECO:0000313" key="2">
    <source>
        <dbReference type="Proteomes" id="UP000289738"/>
    </source>
</evidence>
<name>A0A445AWQ4_ARAHY</name>
<sequence>MQDIWSWVRLAHVHDENDSQDHSKLHSDMIAETIRPLVEIAPFLKVKSIITEVLSRFNYNIDYRKA</sequence>
<proteinExistence type="predicted"/>
<comment type="caution">
    <text evidence="1">The sequence shown here is derived from an EMBL/GenBank/DDBJ whole genome shotgun (WGS) entry which is preliminary data.</text>
</comment>
<gene>
    <name evidence="1" type="ORF">Ahy_B01g055591</name>
</gene>